<evidence type="ECO:0000313" key="3">
    <source>
        <dbReference type="Proteomes" id="UP000252004"/>
    </source>
</evidence>
<organism evidence="2 3">
    <name type="scientific">Streptomyces globosus</name>
    <dbReference type="NCBI Taxonomy" id="68209"/>
    <lineage>
        <taxon>Bacteria</taxon>
        <taxon>Bacillati</taxon>
        <taxon>Actinomycetota</taxon>
        <taxon>Actinomycetes</taxon>
        <taxon>Kitasatosporales</taxon>
        <taxon>Streptomycetaceae</taxon>
        <taxon>Streptomyces</taxon>
    </lineage>
</organism>
<feature type="compositionally biased region" description="Low complexity" evidence="1">
    <location>
        <begin position="148"/>
        <end position="163"/>
    </location>
</feature>
<dbReference type="Proteomes" id="UP000252004">
    <property type="component" value="Chromosome"/>
</dbReference>
<dbReference type="RefSeq" id="WP_114055123.1">
    <property type="nucleotide sequence ID" value="NZ_CP030862.1"/>
</dbReference>
<proteinExistence type="predicted"/>
<gene>
    <name evidence="2" type="ORF">C0216_11175</name>
</gene>
<accession>A0A344TZ73</accession>
<evidence type="ECO:0000256" key="1">
    <source>
        <dbReference type="SAM" id="MobiDB-lite"/>
    </source>
</evidence>
<dbReference type="OrthoDB" id="4200404at2"/>
<evidence type="ECO:0000313" key="2">
    <source>
        <dbReference type="EMBL" id="AXE23944.1"/>
    </source>
</evidence>
<dbReference type="KEGG" id="sgz:C0216_11175"/>
<dbReference type="EMBL" id="CP030862">
    <property type="protein sequence ID" value="AXE23944.1"/>
    <property type="molecule type" value="Genomic_DNA"/>
</dbReference>
<dbReference type="AlphaFoldDB" id="A0A344TZ73"/>
<sequence>MALLRGRGAMTGVNLIAIAYKKGFTKDGKSRYADIQLDARDLRGPKQTNLHLKSDRVQGEDGKVRHNNGAPYSTSQMEEIAEAAGPNTEPILDKDGNEIGTIYGFKGNVMPATHGTGLVVNTKSVKASEFVVDSRTLDRQLASMRAAREAQAAAKESQAQSSAPETEREQAAEVEVDQPTVG</sequence>
<keyword evidence="3" id="KW-1185">Reference proteome</keyword>
<protein>
    <submittedName>
        <fullName evidence="2">Uncharacterized protein</fullName>
    </submittedName>
</protein>
<reference evidence="2 3" key="1">
    <citation type="submission" date="2018-01" db="EMBL/GenBank/DDBJ databases">
        <title>Draft genome Sequence of streptomyces globosus LZH-48.</title>
        <authorList>
            <person name="Ran K."/>
            <person name="Li Z."/>
            <person name="Wei S."/>
            <person name="Dong R."/>
        </authorList>
    </citation>
    <scope>NUCLEOTIDE SEQUENCE [LARGE SCALE GENOMIC DNA]</scope>
    <source>
        <strain evidence="2 3">LZH-48</strain>
    </source>
</reference>
<name>A0A344TZ73_9ACTN</name>
<feature type="region of interest" description="Disordered" evidence="1">
    <location>
        <begin position="148"/>
        <end position="182"/>
    </location>
</feature>